<dbReference type="Pfam" id="PF02257">
    <property type="entry name" value="RFX_DNA_binding"/>
    <property type="match status" value="1"/>
</dbReference>
<feature type="compositionally biased region" description="Basic and acidic residues" evidence="2">
    <location>
        <begin position="468"/>
        <end position="478"/>
    </location>
</feature>
<dbReference type="InterPro" id="IPR039779">
    <property type="entry name" value="RFX-like"/>
</dbReference>
<keyword evidence="1" id="KW-0238">DNA-binding</keyword>
<feature type="compositionally biased region" description="Polar residues" evidence="2">
    <location>
        <begin position="1046"/>
        <end position="1058"/>
    </location>
</feature>
<feature type="compositionally biased region" description="Polar residues" evidence="2">
    <location>
        <begin position="1117"/>
        <end position="1133"/>
    </location>
</feature>
<feature type="region of interest" description="Disordered" evidence="2">
    <location>
        <begin position="837"/>
        <end position="860"/>
    </location>
</feature>
<dbReference type="PROSITE" id="PS51526">
    <property type="entry name" value="RFX_DBD"/>
    <property type="match status" value="1"/>
</dbReference>
<sequence length="1278" mass="134786">MSEKHGQLGAQWTKSAAPAATTAPVSKSIPIPQPIPVALPLQKPNANPYGNCSLQPANIVYSGTRFQGPAIHAKASPLTITPVGPGGGAPASAQISPTSHTHVPVPVATPSGFVPPPFSNVQSAGSTSVLTPNPFATAAGNDAAGLAFANAFNFSTAHQLGLGKIMHAMGGATAGVPAASVTVTTTPATAAPSAPPIAGSRHLSEGVPAASGVINSTIAENVMNALSNSNSGGSMPSEEKMRRVLQVIEASLDDNAKLQISQILERVSGLKPIEKLFLYLRLPGECADTDPLRQPQNPLGTRSEINHTINWVRSHLEHDAQVSIPKQDVYNDYIAYCERLSIKPLSTADFGKVMKQVFPGVRPRRLGTRGNSRYCYAAMRKTTKLTPPQLPQLCKSEQILAGDSNPDASQLTSASSLGGLPTTGGDSECWDVVRSWAEKLLNTKLESVADLSSRIKNNNATVSTKKYTPREPKEKRVLADIGPLKKRRKKKRKGSTSSESSFNQLVTGQDAGSSQEASDEQIMKIKQEIIDSPIHHQQHPIAYLQQVTPMNLATDQRGSSAVRNLTPKILEMGSPAVVLTQQEVSPTGIVIKDEVEDYTSNIFCKKVLKAQQTKGFWANSPSSGTTSGVGLLVPPTITTTSATPPPPSSGNSPVPGPGLSMGPPSQMMSTSSVSPSSSVDTTPKVASRNQMMILRAKRLMAAENAALAAAEDSGLPENLGLPRERVISICNMDKHELDDYFLHGEDEENSEEPDNELLQYFQMGDAEEKQLNSLDAAEQNKNPQEPPTMGSAPEAMPAPGRGAAVVAAAAAMLAPVPAPSMLPAQAGVGSASASLALMSKKHQQQHQHQNLQLQRSKQLPLISNNKRKISLSNASSNGSNKNCIFVPISPNTNGSVTTPTATGSSNPSQNCFASPGLTRMKPRPNLLSKQQSLDCDNRDPMIGAHRKGRGYVYSYPTSTSASAPPSPSIHPQWMCKNWSLGVGNTSSFAESSHSADPLVNQNSMDMETSLALTGENELDTSEMQRSQSVPLSQLQRRSSQQSPSLNFYSENSNSQQSAPLKETGLLYEEVEVDSLLSANFARKFNSITQQTATTCSSSAGSSSGYSSGGSAGIVSRSVPSTPLPHQQQSSHPSLNGGGGATSSGGGVMGIGNGGNCGVENGFFTISDSFNWEGSTANNSQLGYAHAYSTRNSLDISKSMPTTPIATQRFRYSPAEVHRDFLINGNTIDSLPSSAFAAGGVPADHTLALSTDTLIDDSAPSSADVVDAMIGVTGILDDF</sequence>
<dbReference type="PhylomeDB" id="B3P2L7"/>
<name>B3P2L7_DROER</name>
<feature type="region of interest" description="Disordered" evidence="2">
    <location>
        <begin position="895"/>
        <end position="939"/>
    </location>
</feature>
<feature type="compositionally biased region" description="Low complexity" evidence="2">
    <location>
        <begin position="649"/>
        <end position="683"/>
    </location>
</feature>
<accession>B3P2L7</accession>
<dbReference type="EMBL" id="CH954181">
    <property type="protein sequence ID" value="EDV48039.1"/>
    <property type="molecule type" value="Genomic_DNA"/>
</dbReference>
<dbReference type="FunFam" id="1.10.10.10:FF:000422">
    <property type="entry name" value="DNA-binding protein RFX7"/>
    <property type="match status" value="1"/>
</dbReference>
<feature type="compositionally biased region" description="Gly residues" evidence="2">
    <location>
        <begin position="1135"/>
        <end position="1146"/>
    </location>
</feature>
<feature type="compositionally biased region" description="Polar residues" evidence="2">
    <location>
        <begin position="495"/>
        <end position="516"/>
    </location>
</feature>
<dbReference type="PANTHER" id="PTHR12619:SF21">
    <property type="entry name" value="RFX-TYPE WINGED-HELIX DOMAIN-CONTAINING PROTEIN"/>
    <property type="match status" value="1"/>
</dbReference>
<feature type="compositionally biased region" description="Low complexity" evidence="2">
    <location>
        <begin position="1024"/>
        <end position="1045"/>
    </location>
</feature>
<feature type="region of interest" description="Disordered" evidence="2">
    <location>
        <begin position="461"/>
        <end position="520"/>
    </location>
</feature>
<feature type="region of interest" description="Disordered" evidence="2">
    <location>
        <begin position="778"/>
        <end position="799"/>
    </location>
</feature>
<dbReference type="KEGG" id="der:6553116"/>
<feature type="region of interest" description="Disordered" evidence="2">
    <location>
        <begin position="633"/>
        <end position="686"/>
    </location>
</feature>
<protein>
    <submittedName>
        <fullName evidence="4">GG10435</fullName>
    </submittedName>
</protein>
<evidence type="ECO:0000256" key="2">
    <source>
        <dbReference type="SAM" id="MobiDB-lite"/>
    </source>
</evidence>
<reference evidence="4 5" key="2">
    <citation type="journal article" date="2008" name="Bioinformatics">
        <title>Assembly reconciliation.</title>
        <authorList>
            <person name="Zimin A.V."/>
            <person name="Smith D.R."/>
            <person name="Sutton G."/>
            <person name="Yorke J.A."/>
        </authorList>
    </citation>
    <scope>NUCLEOTIDE SEQUENCE [LARGE SCALE GENOMIC DNA]</scope>
    <source>
        <strain evidence="4 5">TSC#14021-0224.01</strain>
    </source>
</reference>
<dbReference type="OMA" id="PITTPCF"/>
<feature type="domain" description="RFX-type winged-helix" evidence="3">
    <location>
        <begin position="308"/>
        <end position="383"/>
    </location>
</feature>
<evidence type="ECO:0000256" key="1">
    <source>
        <dbReference type="ARBA" id="ARBA00023125"/>
    </source>
</evidence>
<dbReference type="GO" id="GO:0000978">
    <property type="term" value="F:RNA polymerase II cis-regulatory region sequence-specific DNA binding"/>
    <property type="evidence" value="ECO:0007669"/>
    <property type="project" value="TreeGrafter"/>
</dbReference>
<feature type="compositionally biased region" description="Polar residues" evidence="2">
    <location>
        <begin position="895"/>
        <end position="912"/>
    </location>
</feature>
<dbReference type="eggNOG" id="KOG3712">
    <property type="taxonomic scope" value="Eukaryota"/>
</dbReference>
<evidence type="ECO:0000313" key="4">
    <source>
        <dbReference type="EMBL" id="EDV48039.1"/>
    </source>
</evidence>
<dbReference type="InterPro" id="IPR036388">
    <property type="entry name" value="WH-like_DNA-bd_sf"/>
</dbReference>
<organism evidence="4 5">
    <name type="scientific">Drosophila erecta</name>
    <name type="common">Fruit fly</name>
    <dbReference type="NCBI Taxonomy" id="7220"/>
    <lineage>
        <taxon>Eukaryota</taxon>
        <taxon>Metazoa</taxon>
        <taxon>Ecdysozoa</taxon>
        <taxon>Arthropoda</taxon>
        <taxon>Hexapoda</taxon>
        <taxon>Insecta</taxon>
        <taxon>Pterygota</taxon>
        <taxon>Neoptera</taxon>
        <taxon>Endopterygota</taxon>
        <taxon>Diptera</taxon>
        <taxon>Brachycera</taxon>
        <taxon>Muscomorpha</taxon>
        <taxon>Ephydroidea</taxon>
        <taxon>Drosophilidae</taxon>
        <taxon>Drosophila</taxon>
        <taxon>Sophophora</taxon>
    </lineage>
</organism>
<proteinExistence type="predicted"/>
<dbReference type="GO" id="GO:0000981">
    <property type="term" value="F:DNA-binding transcription factor activity, RNA polymerase II-specific"/>
    <property type="evidence" value="ECO:0007669"/>
    <property type="project" value="TreeGrafter"/>
</dbReference>
<gene>
    <name evidence="4" type="primary">Dere\GG10435</name>
    <name evidence="4" type="ORF">Dere_GG10435</name>
</gene>
<dbReference type="Gene3D" id="1.10.10.10">
    <property type="entry name" value="Winged helix-like DNA-binding domain superfamily/Winged helix DNA-binding domain"/>
    <property type="match status" value="1"/>
</dbReference>
<dbReference type="InterPro" id="IPR003150">
    <property type="entry name" value="DNA-bd_RFX"/>
</dbReference>
<dbReference type="PANTHER" id="PTHR12619">
    <property type="entry name" value="RFX TRANSCRIPTION FACTOR FAMILY"/>
    <property type="match status" value="1"/>
</dbReference>
<feature type="region of interest" description="Disordered" evidence="2">
    <location>
        <begin position="1"/>
        <end position="25"/>
    </location>
</feature>
<dbReference type="Proteomes" id="UP000008711">
    <property type="component" value="Unassembled WGS sequence"/>
</dbReference>
<keyword evidence="5" id="KW-1185">Reference proteome</keyword>
<evidence type="ECO:0000313" key="5">
    <source>
        <dbReference type="Proteomes" id="UP000008711"/>
    </source>
</evidence>
<feature type="region of interest" description="Disordered" evidence="2">
    <location>
        <begin position="1017"/>
        <end position="1058"/>
    </location>
</feature>
<feature type="region of interest" description="Disordered" evidence="2">
    <location>
        <begin position="1091"/>
        <end position="1146"/>
    </location>
</feature>
<dbReference type="SUPFAM" id="SSF46785">
    <property type="entry name" value="Winged helix' DNA-binding domain"/>
    <property type="match status" value="1"/>
</dbReference>
<feature type="compositionally biased region" description="Basic residues" evidence="2">
    <location>
        <begin position="484"/>
        <end position="494"/>
    </location>
</feature>
<reference evidence="4 5" key="1">
    <citation type="journal article" date="2007" name="Nature">
        <title>Evolution of genes and genomes on the Drosophila phylogeny.</title>
        <authorList>
            <consortium name="Drosophila 12 Genomes Consortium"/>
            <person name="Clark A.G."/>
            <person name="Eisen M.B."/>
            <person name="Smith D.R."/>
            <person name="Bergman C.M."/>
            <person name="Oliver B."/>
            <person name="Markow T.A."/>
            <person name="Kaufman T.C."/>
            <person name="Kellis M."/>
            <person name="Gelbart W."/>
            <person name="Iyer V.N."/>
            <person name="Pollard D.A."/>
            <person name="Sackton T.B."/>
            <person name="Larracuente A.M."/>
            <person name="Singh N.D."/>
            <person name="Abad J.P."/>
            <person name="Abt D.N."/>
            <person name="Adryan B."/>
            <person name="Aguade M."/>
            <person name="Akashi H."/>
            <person name="Anderson W.W."/>
            <person name="Aquadro C.F."/>
            <person name="Ardell D.H."/>
            <person name="Arguello R."/>
            <person name="Artieri C.G."/>
            <person name="Barbash D.A."/>
            <person name="Barker D."/>
            <person name="Barsanti P."/>
            <person name="Batterham P."/>
            <person name="Batzoglou S."/>
            <person name="Begun D."/>
            <person name="Bhutkar A."/>
            <person name="Blanco E."/>
            <person name="Bosak S.A."/>
            <person name="Bradley R.K."/>
            <person name="Brand A.D."/>
            <person name="Brent M.R."/>
            <person name="Brooks A.N."/>
            <person name="Brown R.H."/>
            <person name="Butlin R.K."/>
            <person name="Caggese C."/>
            <person name="Calvi B.R."/>
            <person name="Bernardo de Carvalho A."/>
            <person name="Caspi A."/>
            <person name="Castrezana S."/>
            <person name="Celniker S.E."/>
            <person name="Chang J.L."/>
            <person name="Chapple C."/>
            <person name="Chatterji S."/>
            <person name="Chinwalla A."/>
            <person name="Civetta A."/>
            <person name="Clifton S.W."/>
            <person name="Comeron J.M."/>
            <person name="Costello J.C."/>
            <person name="Coyne J.A."/>
            <person name="Daub J."/>
            <person name="David R.G."/>
            <person name="Delcher A.L."/>
            <person name="Delehaunty K."/>
            <person name="Do C.B."/>
            <person name="Ebling H."/>
            <person name="Edwards K."/>
            <person name="Eickbush T."/>
            <person name="Evans J.D."/>
            <person name="Filipski A."/>
            <person name="Findeiss S."/>
            <person name="Freyhult E."/>
            <person name="Fulton L."/>
            <person name="Fulton R."/>
            <person name="Garcia A.C."/>
            <person name="Gardiner A."/>
            <person name="Garfield D.A."/>
            <person name="Garvin B.E."/>
            <person name="Gibson G."/>
            <person name="Gilbert D."/>
            <person name="Gnerre S."/>
            <person name="Godfrey J."/>
            <person name="Good R."/>
            <person name="Gotea V."/>
            <person name="Gravely B."/>
            <person name="Greenberg A.J."/>
            <person name="Griffiths-Jones S."/>
            <person name="Gross S."/>
            <person name="Guigo R."/>
            <person name="Gustafson E.A."/>
            <person name="Haerty W."/>
            <person name="Hahn M.W."/>
            <person name="Halligan D.L."/>
            <person name="Halpern A.L."/>
            <person name="Halter G.M."/>
            <person name="Han M.V."/>
            <person name="Heger A."/>
            <person name="Hillier L."/>
            <person name="Hinrichs A.S."/>
            <person name="Holmes I."/>
            <person name="Hoskins R.A."/>
            <person name="Hubisz M.J."/>
            <person name="Hultmark D."/>
            <person name="Huntley M.A."/>
            <person name="Jaffe D.B."/>
            <person name="Jagadeeshan S."/>
            <person name="Jeck W.R."/>
            <person name="Johnson J."/>
            <person name="Jones C.D."/>
            <person name="Jordan W.C."/>
            <person name="Karpen G.H."/>
            <person name="Kataoka E."/>
            <person name="Keightley P.D."/>
            <person name="Kheradpour P."/>
            <person name="Kirkness E.F."/>
            <person name="Koerich L.B."/>
            <person name="Kristiansen K."/>
            <person name="Kudrna D."/>
            <person name="Kulathinal R.J."/>
            <person name="Kumar S."/>
            <person name="Kwok R."/>
            <person name="Lander E."/>
            <person name="Langley C.H."/>
            <person name="Lapoint R."/>
            <person name="Lazzaro B.P."/>
            <person name="Lee S.J."/>
            <person name="Levesque L."/>
            <person name="Li R."/>
            <person name="Lin C.F."/>
            <person name="Lin M.F."/>
            <person name="Lindblad-Toh K."/>
            <person name="Llopart A."/>
            <person name="Long M."/>
            <person name="Low L."/>
            <person name="Lozovsky E."/>
            <person name="Lu J."/>
            <person name="Luo M."/>
            <person name="Machado C.A."/>
            <person name="Makalowski W."/>
            <person name="Marzo M."/>
            <person name="Matsuda M."/>
            <person name="Matzkin L."/>
            <person name="McAllister B."/>
            <person name="McBride C.S."/>
            <person name="McKernan B."/>
            <person name="McKernan K."/>
            <person name="Mendez-Lago M."/>
            <person name="Minx P."/>
            <person name="Mollenhauer M.U."/>
            <person name="Montooth K."/>
            <person name="Mount S.M."/>
            <person name="Mu X."/>
            <person name="Myers E."/>
            <person name="Negre B."/>
            <person name="Newfeld S."/>
            <person name="Nielsen R."/>
            <person name="Noor M.A."/>
            <person name="O'Grady P."/>
            <person name="Pachter L."/>
            <person name="Papaceit M."/>
            <person name="Parisi M.J."/>
            <person name="Parisi M."/>
            <person name="Parts L."/>
            <person name="Pedersen J.S."/>
            <person name="Pesole G."/>
            <person name="Phillippy A.M."/>
            <person name="Ponting C.P."/>
            <person name="Pop M."/>
            <person name="Porcelli D."/>
            <person name="Powell J.R."/>
            <person name="Prohaska S."/>
            <person name="Pruitt K."/>
            <person name="Puig M."/>
            <person name="Quesneville H."/>
            <person name="Ram K.R."/>
            <person name="Rand D."/>
            <person name="Rasmussen M.D."/>
            <person name="Reed L.K."/>
            <person name="Reenan R."/>
            <person name="Reily A."/>
            <person name="Remington K.A."/>
            <person name="Rieger T.T."/>
            <person name="Ritchie M.G."/>
            <person name="Robin C."/>
            <person name="Rogers Y.H."/>
            <person name="Rohde C."/>
            <person name="Rozas J."/>
            <person name="Rubenfield M.J."/>
            <person name="Ruiz A."/>
            <person name="Russo S."/>
            <person name="Salzberg S.L."/>
            <person name="Sanchez-Gracia A."/>
            <person name="Saranga D.J."/>
            <person name="Sato H."/>
            <person name="Schaeffer S.W."/>
            <person name="Schatz M.C."/>
            <person name="Schlenke T."/>
            <person name="Schwartz R."/>
            <person name="Segarra C."/>
            <person name="Singh R.S."/>
            <person name="Sirot L."/>
            <person name="Sirota M."/>
            <person name="Sisneros N.B."/>
            <person name="Smith C.D."/>
            <person name="Smith T.F."/>
            <person name="Spieth J."/>
            <person name="Stage D.E."/>
            <person name="Stark A."/>
            <person name="Stephan W."/>
            <person name="Strausberg R.L."/>
            <person name="Strempel S."/>
            <person name="Sturgill D."/>
            <person name="Sutton G."/>
            <person name="Sutton G.G."/>
            <person name="Tao W."/>
            <person name="Teichmann S."/>
            <person name="Tobari Y.N."/>
            <person name="Tomimura Y."/>
            <person name="Tsolas J.M."/>
            <person name="Valente V.L."/>
            <person name="Venter E."/>
            <person name="Venter J.C."/>
            <person name="Vicario S."/>
            <person name="Vieira F.G."/>
            <person name="Vilella A.J."/>
            <person name="Villasante A."/>
            <person name="Walenz B."/>
            <person name="Wang J."/>
            <person name="Wasserman M."/>
            <person name="Watts T."/>
            <person name="Wilson D."/>
            <person name="Wilson R.K."/>
            <person name="Wing R.A."/>
            <person name="Wolfner M.F."/>
            <person name="Wong A."/>
            <person name="Wong G.K."/>
            <person name="Wu C.I."/>
            <person name="Wu G."/>
            <person name="Yamamoto D."/>
            <person name="Yang H.P."/>
            <person name="Yang S.P."/>
            <person name="Yorke J.A."/>
            <person name="Yoshida K."/>
            <person name="Zdobnov E."/>
            <person name="Zhang P."/>
            <person name="Zhang Y."/>
            <person name="Zimin A.V."/>
            <person name="Baldwin J."/>
            <person name="Abdouelleil A."/>
            <person name="Abdulkadir J."/>
            <person name="Abebe A."/>
            <person name="Abera B."/>
            <person name="Abreu J."/>
            <person name="Acer S.C."/>
            <person name="Aftuck L."/>
            <person name="Alexander A."/>
            <person name="An P."/>
            <person name="Anderson E."/>
            <person name="Anderson S."/>
            <person name="Arachi H."/>
            <person name="Azer M."/>
            <person name="Bachantsang P."/>
            <person name="Barry A."/>
            <person name="Bayul T."/>
            <person name="Berlin A."/>
            <person name="Bessette D."/>
            <person name="Bloom T."/>
            <person name="Blye J."/>
            <person name="Boguslavskiy L."/>
            <person name="Bonnet C."/>
            <person name="Boukhgalter B."/>
            <person name="Bourzgui I."/>
            <person name="Brown A."/>
            <person name="Cahill P."/>
            <person name="Channer S."/>
            <person name="Cheshatsang Y."/>
            <person name="Chuda L."/>
            <person name="Citroen M."/>
            <person name="Collymore A."/>
            <person name="Cooke P."/>
            <person name="Costello M."/>
            <person name="D'Aco K."/>
            <person name="Daza R."/>
            <person name="De Haan G."/>
            <person name="DeGray S."/>
            <person name="DeMaso C."/>
            <person name="Dhargay N."/>
            <person name="Dooley K."/>
            <person name="Dooley E."/>
            <person name="Doricent M."/>
            <person name="Dorje P."/>
            <person name="Dorjee K."/>
            <person name="Dupes A."/>
            <person name="Elong R."/>
            <person name="Falk J."/>
            <person name="Farina A."/>
            <person name="Faro S."/>
            <person name="Ferguson D."/>
            <person name="Fisher S."/>
            <person name="Foley C.D."/>
            <person name="Franke A."/>
            <person name="Friedrich D."/>
            <person name="Gadbois L."/>
            <person name="Gearin G."/>
            <person name="Gearin C.R."/>
            <person name="Giannoukos G."/>
            <person name="Goode T."/>
            <person name="Graham J."/>
            <person name="Grandbois E."/>
            <person name="Grewal S."/>
            <person name="Gyaltsen K."/>
            <person name="Hafez N."/>
            <person name="Hagos B."/>
            <person name="Hall J."/>
            <person name="Henson C."/>
            <person name="Hollinger A."/>
            <person name="Honan T."/>
            <person name="Huard M.D."/>
            <person name="Hughes L."/>
            <person name="Hurhula B."/>
            <person name="Husby M.E."/>
            <person name="Kamat A."/>
            <person name="Kanga B."/>
            <person name="Kashin S."/>
            <person name="Khazanovich D."/>
            <person name="Kisner P."/>
            <person name="Lance K."/>
            <person name="Lara M."/>
            <person name="Lee W."/>
            <person name="Lennon N."/>
            <person name="Letendre F."/>
            <person name="LeVine R."/>
            <person name="Lipovsky A."/>
            <person name="Liu X."/>
            <person name="Liu J."/>
            <person name="Liu S."/>
            <person name="Lokyitsang T."/>
            <person name="Lokyitsang Y."/>
            <person name="Lubonja R."/>
            <person name="Lui A."/>
            <person name="MacDonald P."/>
            <person name="Magnisalis V."/>
            <person name="Maru K."/>
            <person name="Matthews C."/>
            <person name="McCusker W."/>
            <person name="McDonough S."/>
            <person name="Mehta T."/>
            <person name="Meldrim J."/>
            <person name="Meneus L."/>
            <person name="Mihai O."/>
            <person name="Mihalev A."/>
            <person name="Mihova T."/>
            <person name="Mittelman R."/>
            <person name="Mlenga V."/>
            <person name="Montmayeur A."/>
            <person name="Mulrain L."/>
            <person name="Navidi A."/>
            <person name="Naylor J."/>
            <person name="Negash T."/>
            <person name="Nguyen T."/>
            <person name="Nguyen N."/>
            <person name="Nicol R."/>
            <person name="Norbu C."/>
            <person name="Norbu N."/>
            <person name="Novod N."/>
            <person name="O'Neill B."/>
            <person name="Osman S."/>
            <person name="Markiewicz E."/>
            <person name="Oyono O.L."/>
            <person name="Patti C."/>
            <person name="Phunkhang P."/>
            <person name="Pierre F."/>
            <person name="Priest M."/>
            <person name="Raghuraman S."/>
            <person name="Rege F."/>
            <person name="Reyes R."/>
            <person name="Rise C."/>
            <person name="Rogov P."/>
            <person name="Ross K."/>
            <person name="Ryan E."/>
            <person name="Settipalli S."/>
            <person name="Shea T."/>
            <person name="Sherpa N."/>
            <person name="Shi L."/>
            <person name="Shih D."/>
            <person name="Sparrow T."/>
            <person name="Spaulding J."/>
            <person name="Stalker J."/>
            <person name="Stange-Thomann N."/>
            <person name="Stavropoulos S."/>
            <person name="Stone C."/>
            <person name="Strader C."/>
            <person name="Tesfaye S."/>
            <person name="Thomson T."/>
            <person name="Thoulutsang Y."/>
            <person name="Thoulutsang D."/>
            <person name="Topham K."/>
            <person name="Topping I."/>
            <person name="Tsamla T."/>
            <person name="Vassiliev H."/>
            <person name="Vo A."/>
            <person name="Wangchuk T."/>
            <person name="Wangdi T."/>
            <person name="Weiand M."/>
            <person name="Wilkinson J."/>
            <person name="Wilson A."/>
            <person name="Yadav S."/>
            <person name="Young G."/>
            <person name="Yu Q."/>
            <person name="Zembek L."/>
            <person name="Zhong D."/>
            <person name="Zimmer A."/>
            <person name="Zwirko Z."/>
            <person name="Jaffe D.B."/>
            <person name="Alvarez P."/>
            <person name="Brockman W."/>
            <person name="Butler J."/>
            <person name="Chin C."/>
            <person name="Gnerre S."/>
            <person name="Grabherr M."/>
            <person name="Kleber M."/>
            <person name="Mauceli E."/>
            <person name="MacCallum I."/>
        </authorList>
    </citation>
    <scope>NUCLEOTIDE SEQUENCE [LARGE SCALE GENOMIC DNA]</scope>
    <source>
        <strain evidence="4 5">TSC#14021-0224.01</strain>
    </source>
</reference>
<dbReference type="InterPro" id="IPR036390">
    <property type="entry name" value="WH_DNA-bd_sf"/>
</dbReference>
<feature type="compositionally biased region" description="Low complexity" evidence="2">
    <location>
        <begin position="1096"/>
        <end position="1105"/>
    </location>
</feature>
<dbReference type="AlphaFoldDB" id="B3P2L7"/>
<dbReference type="Gene3D" id="6.10.140.1290">
    <property type="match status" value="1"/>
</dbReference>
<dbReference type="HOGENOM" id="CLU_255802_0_0_1"/>
<evidence type="ECO:0000259" key="3">
    <source>
        <dbReference type="PROSITE" id="PS51526"/>
    </source>
</evidence>
<dbReference type="OrthoDB" id="10069709at2759"/>